<evidence type="ECO:0000256" key="1">
    <source>
        <dbReference type="SAM" id="MobiDB-lite"/>
    </source>
</evidence>
<feature type="signal peptide" evidence="2">
    <location>
        <begin position="1"/>
        <end position="24"/>
    </location>
</feature>
<accession>A0ABW4FZ95</accession>
<gene>
    <name evidence="4" type="ORF">ACFSJ0_02200</name>
</gene>
<evidence type="ECO:0000256" key="2">
    <source>
        <dbReference type="SAM" id="SignalP"/>
    </source>
</evidence>
<dbReference type="EMBL" id="JBHUCM010000004">
    <property type="protein sequence ID" value="MFD1535825.1"/>
    <property type="molecule type" value="Genomic_DNA"/>
</dbReference>
<evidence type="ECO:0000313" key="4">
    <source>
        <dbReference type="EMBL" id="MFD1535825.1"/>
    </source>
</evidence>
<dbReference type="Proteomes" id="UP001597097">
    <property type="component" value="Unassembled WGS sequence"/>
</dbReference>
<feature type="chain" id="PRO_5046597443" description="Deoxyribonuclease NucA/NucB domain-containing protein" evidence="2">
    <location>
        <begin position="25"/>
        <end position="1100"/>
    </location>
</feature>
<sequence length="1100" mass="119228">MLHRLSAVFAVLLLLLSLLTGVSAAEPAPPLTTPTKTTSGVPAADKDWDTPRAGSRLKVHDGCSAAAAKLFGEHKGGCTRPKAATTKAARTATSSLPAGCAAPPEGAWQYISRVEVCARSPLQAAKVFSPDRTRQVGQLNYFVTQYWHADTNADGRAMGTWTYQIEVVAIPLGSWGEVDGAGVAAKALYCEKRGIKPSCPRVLDDGSNYKEFPRGDGLPTNALVYDTPVTGTWITDTVVTDRSGEVSWATVIGRVEIVFPDHPDQPTTSVLATEPDIRCDGLDPVIKDAGCVFPQQPDVMTFALDDREVQEHALHIRDAQRRRGVPGMDDGGPTPGEPGGVPLTRGSKDGENRNKACPDALPRPPGGLDSCDEYPFNSTGEGAAADKGYSCRMIDKAQNSKGGTNLNLFYQNHHVLKIDNPADPTEKGDPFYVQITGRYNAVSPRAWSPNADHKCGYPDLYISPPTPLKDLDLSAGNRRSLQIGLRDWSKAGYLEGGDLPGAGDFNPNGACAITSAAMQSQYGVRPNDGQDDTGGIQNAIDHIKSACSPTAGYHKLSQITLPAGTLNVTHQIYVDADYTVLRGEGSDPNAGTRIVYTPDANTRYDKLTPDGSDWDEDAMTVDRGDGNADPAPGGWIWPGRGLFRVQARERHPDYENGWKAAPQNRKDILEGTVNVHWKVGAKLKESAKWGEGLAARTGDMEIALADNTNSKIMQNFKAGAYVNIRAANTMKFYQQMAAVPTEHELQNLHMRQQIFKITAVNGKTITLDKPLEYDVPVNSTSDGSAPIPGLDKPFDSKASPIVDPVLGVGIENLYFTQDLPSEEPASASHNYGNMDPAGEMHGIVLKWAINGWIKGVRSYMTGSHAIVTEEAKNLSVINNYLEGAWNKGKGGNGYFRGSRVWDSVYAGNATRNLRHFTFQWSASGNVAIGNDFDSDLNLHGGWERNNIFELNRVNTPYGHRPGSCYSNCGDEGGSPPDDSQWYPIWWAAGKKAVKWSGSSGYNNIFFNNIMKKQLDSSNNASITYYPDRTRMYSFGSTLLDGTLPTWKHLAGPDGSGPIANWSGYERDDFCTGDRGVWCEPLSGKSLFLNNVPASWPDNSN</sequence>
<dbReference type="InterPro" id="IPR029476">
    <property type="entry name" value="DNase_NucA_NucB"/>
</dbReference>
<keyword evidence="5" id="KW-1185">Reference proteome</keyword>
<keyword evidence="2" id="KW-0732">Signal</keyword>
<feature type="domain" description="Deoxyribonuclease NucA/NucB" evidence="3">
    <location>
        <begin position="353"/>
        <end position="415"/>
    </location>
</feature>
<protein>
    <recommendedName>
        <fullName evidence="3">Deoxyribonuclease NucA/NucB domain-containing protein</fullName>
    </recommendedName>
</protein>
<dbReference type="RefSeq" id="WP_219532722.1">
    <property type="nucleotide sequence ID" value="NZ_JAHKRM010000015.1"/>
</dbReference>
<proteinExistence type="predicted"/>
<feature type="region of interest" description="Disordered" evidence="1">
    <location>
        <begin position="321"/>
        <end position="366"/>
    </location>
</feature>
<feature type="compositionally biased region" description="Low complexity" evidence="1">
    <location>
        <begin position="33"/>
        <end position="43"/>
    </location>
</feature>
<reference evidence="5" key="1">
    <citation type="journal article" date="2019" name="Int. J. Syst. Evol. Microbiol.">
        <title>The Global Catalogue of Microorganisms (GCM) 10K type strain sequencing project: providing services to taxonomists for standard genome sequencing and annotation.</title>
        <authorList>
            <consortium name="The Broad Institute Genomics Platform"/>
            <consortium name="The Broad Institute Genome Sequencing Center for Infectious Disease"/>
            <person name="Wu L."/>
            <person name="Ma J."/>
        </authorList>
    </citation>
    <scope>NUCLEOTIDE SEQUENCE [LARGE SCALE GENOMIC DNA]</scope>
    <source>
        <strain evidence="5">CGMCC 1.15399</strain>
    </source>
</reference>
<feature type="compositionally biased region" description="Gly residues" evidence="1">
    <location>
        <begin position="329"/>
        <end position="339"/>
    </location>
</feature>
<feature type="region of interest" description="Disordered" evidence="1">
    <location>
        <begin position="26"/>
        <end position="52"/>
    </location>
</feature>
<evidence type="ECO:0000259" key="3">
    <source>
        <dbReference type="Pfam" id="PF14040"/>
    </source>
</evidence>
<feature type="compositionally biased region" description="Basic and acidic residues" evidence="1">
    <location>
        <begin position="346"/>
        <end position="356"/>
    </location>
</feature>
<evidence type="ECO:0000313" key="5">
    <source>
        <dbReference type="Proteomes" id="UP001597097"/>
    </source>
</evidence>
<name>A0ABW4FZ95_9ACTN</name>
<comment type="caution">
    <text evidence="4">The sequence shown here is derived from an EMBL/GenBank/DDBJ whole genome shotgun (WGS) entry which is preliminary data.</text>
</comment>
<organism evidence="4 5">
    <name type="scientific">Nonomuraea guangzhouensis</name>
    <dbReference type="NCBI Taxonomy" id="1291555"/>
    <lineage>
        <taxon>Bacteria</taxon>
        <taxon>Bacillati</taxon>
        <taxon>Actinomycetota</taxon>
        <taxon>Actinomycetes</taxon>
        <taxon>Streptosporangiales</taxon>
        <taxon>Streptosporangiaceae</taxon>
        <taxon>Nonomuraea</taxon>
    </lineage>
</organism>
<dbReference type="Pfam" id="PF14040">
    <property type="entry name" value="DNase_NucA_NucB"/>
    <property type="match status" value="1"/>
</dbReference>